<reference evidence="2" key="1">
    <citation type="journal article" date="2019" name="Int. J. Syst. Evol. Microbiol.">
        <title>The Global Catalogue of Microorganisms (GCM) 10K type strain sequencing project: providing services to taxonomists for standard genome sequencing and annotation.</title>
        <authorList>
            <consortium name="The Broad Institute Genomics Platform"/>
            <consortium name="The Broad Institute Genome Sequencing Center for Infectious Disease"/>
            <person name="Wu L."/>
            <person name="Ma J."/>
        </authorList>
    </citation>
    <scope>NUCLEOTIDE SEQUENCE [LARGE SCALE GENOMIC DNA]</scope>
    <source>
        <strain evidence="2">TISTR 2241</strain>
    </source>
</reference>
<accession>A0ABW5PKE5</accession>
<dbReference type="Proteomes" id="UP001597458">
    <property type="component" value="Unassembled WGS sequence"/>
</dbReference>
<organism evidence="1 2">
    <name type="scientific">Terrilactibacillus laevilacticus</name>
    <dbReference type="NCBI Taxonomy" id="1380157"/>
    <lineage>
        <taxon>Bacteria</taxon>
        <taxon>Bacillati</taxon>
        <taxon>Bacillota</taxon>
        <taxon>Bacilli</taxon>
        <taxon>Bacillales</taxon>
        <taxon>Bacillaceae</taxon>
        <taxon>Terrilactibacillus</taxon>
    </lineage>
</organism>
<evidence type="ECO:0008006" key="3">
    <source>
        <dbReference type="Google" id="ProtNLM"/>
    </source>
</evidence>
<comment type="caution">
    <text evidence="1">The sequence shown here is derived from an EMBL/GenBank/DDBJ whole genome shotgun (WGS) entry which is preliminary data.</text>
</comment>
<protein>
    <recommendedName>
        <fullName evidence="3">Transposase</fullName>
    </recommendedName>
</protein>
<keyword evidence="2" id="KW-1185">Reference proteome</keyword>
<proteinExistence type="predicted"/>
<sequence>MPQQKLTIVPVTLHTENKQSLPSTLSEESTTSICTIKTANAEISFYSGVDEYVIQTIMRELKHH</sequence>
<evidence type="ECO:0000313" key="1">
    <source>
        <dbReference type="EMBL" id="MFD2615795.1"/>
    </source>
</evidence>
<dbReference type="RefSeq" id="WP_141191934.1">
    <property type="nucleotide sequence ID" value="NZ_JBHUMR010000001.1"/>
</dbReference>
<gene>
    <name evidence="1" type="ORF">ACFSTF_00355</name>
</gene>
<dbReference type="EMBL" id="JBHUMR010000001">
    <property type="protein sequence ID" value="MFD2615795.1"/>
    <property type="molecule type" value="Genomic_DNA"/>
</dbReference>
<evidence type="ECO:0000313" key="2">
    <source>
        <dbReference type="Proteomes" id="UP001597458"/>
    </source>
</evidence>
<name>A0ABW5PKE5_9BACI</name>